<gene>
    <name evidence="8" type="ORF">GCM10022287_34670</name>
</gene>
<keyword evidence="4" id="KW-0804">Transcription</keyword>
<reference evidence="9" key="1">
    <citation type="journal article" date="2019" name="Int. J. Syst. Evol. Microbiol.">
        <title>The Global Catalogue of Microorganisms (GCM) 10K type strain sequencing project: providing services to taxonomists for standard genome sequencing and annotation.</title>
        <authorList>
            <consortium name="The Broad Institute Genomics Platform"/>
            <consortium name="The Broad Institute Genome Sequencing Center for Infectious Disease"/>
            <person name="Wu L."/>
            <person name="Ma J."/>
        </authorList>
    </citation>
    <scope>NUCLEOTIDE SEQUENCE [LARGE SCALE GENOMIC DNA]</scope>
    <source>
        <strain evidence="9">JCM 17591</strain>
    </source>
</reference>
<keyword evidence="2" id="KW-0805">Transcription regulation</keyword>
<feature type="modified residue" description="4-aspartylphosphate" evidence="5">
    <location>
        <position position="54"/>
    </location>
</feature>
<dbReference type="RefSeq" id="WP_344756818.1">
    <property type="nucleotide sequence ID" value="NZ_BAABBW010000006.1"/>
</dbReference>
<dbReference type="InterPro" id="IPR000792">
    <property type="entry name" value="Tscrpt_reg_LuxR_C"/>
</dbReference>
<dbReference type="Proteomes" id="UP001501079">
    <property type="component" value="Unassembled WGS sequence"/>
</dbReference>
<feature type="domain" description="HTH luxR-type" evidence="6">
    <location>
        <begin position="157"/>
        <end position="222"/>
    </location>
</feature>
<dbReference type="SMART" id="SM00448">
    <property type="entry name" value="REC"/>
    <property type="match status" value="1"/>
</dbReference>
<keyword evidence="9" id="KW-1185">Reference proteome</keyword>
<dbReference type="PANTHER" id="PTHR43214">
    <property type="entry name" value="TWO-COMPONENT RESPONSE REGULATOR"/>
    <property type="match status" value="1"/>
</dbReference>
<organism evidence="8 9">
    <name type="scientific">Gryllotalpicola koreensis</name>
    <dbReference type="NCBI Taxonomy" id="993086"/>
    <lineage>
        <taxon>Bacteria</taxon>
        <taxon>Bacillati</taxon>
        <taxon>Actinomycetota</taxon>
        <taxon>Actinomycetes</taxon>
        <taxon>Micrococcales</taxon>
        <taxon>Microbacteriaceae</taxon>
        <taxon>Gryllotalpicola</taxon>
    </lineage>
</organism>
<proteinExistence type="predicted"/>
<dbReference type="PROSITE" id="PS00622">
    <property type="entry name" value="HTH_LUXR_1"/>
    <property type="match status" value="1"/>
</dbReference>
<sequence>MTRLVIADDQAMVRAGFAALLAAQHDLEVVGQAADGAEAVQLALSLVPDVVLMDVRMPVMNGIDATAAIAAAGIPTRVLMLTTFDIDDYVFQALQAGASGFLLKDALPAELVDAVRVVAAGEGLLSPRLTRLVIEQFARAGAGQASVSPSSSAPSPSSPAIEELTQRENEILVLVAQGLSNSEIAGRLFLAEQTVKTHVSRIFMKLGLRDRAQAVILAYERGLVRPGSDG</sequence>
<name>A0ABP8AAB7_9MICO</name>
<dbReference type="SUPFAM" id="SSF52172">
    <property type="entry name" value="CheY-like"/>
    <property type="match status" value="1"/>
</dbReference>
<dbReference type="InterPro" id="IPR001789">
    <property type="entry name" value="Sig_transdc_resp-reg_receiver"/>
</dbReference>
<dbReference type="PANTHER" id="PTHR43214:SF24">
    <property type="entry name" value="TRANSCRIPTIONAL REGULATORY PROTEIN NARL-RELATED"/>
    <property type="match status" value="1"/>
</dbReference>
<dbReference type="Gene3D" id="3.40.50.2300">
    <property type="match status" value="1"/>
</dbReference>
<evidence type="ECO:0000313" key="8">
    <source>
        <dbReference type="EMBL" id="GAA4180606.1"/>
    </source>
</evidence>
<dbReference type="InterPro" id="IPR011006">
    <property type="entry name" value="CheY-like_superfamily"/>
</dbReference>
<dbReference type="PROSITE" id="PS50043">
    <property type="entry name" value="HTH_LUXR_2"/>
    <property type="match status" value="1"/>
</dbReference>
<dbReference type="PRINTS" id="PR00038">
    <property type="entry name" value="HTHLUXR"/>
</dbReference>
<comment type="caution">
    <text evidence="8">The sequence shown here is derived from an EMBL/GenBank/DDBJ whole genome shotgun (WGS) entry which is preliminary data.</text>
</comment>
<dbReference type="Pfam" id="PF00072">
    <property type="entry name" value="Response_reg"/>
    <property type="match status" value="1"/>
</dbReference>
<protein>
    <submittedName>
        <fullName evidence="8">Response regulator transcription factor</fullName>
    </submittedName>
</protein>
<evidence type="ECO:0000256" key="1">
    <source>
        <dbReference type="ARBA" id="ARBA00022553"/>
    </source>
</evidence>
<evidence type="ECO:0000256" key="2">
    <source>
        <dbReference type="ARBA" id="ARBA00023015"/>
    </source>
</evidence>
<dbReference type="SMART" id="SM00421">
    <property type="entry name" value="HTH_LUXR"/>
    <property type="match status" value="1"/>
</dbReference>
<evidence type="ECO:0000259" key="7">
    <source>
        <dbReference type="PROSITE" id="PS50110"/>
    </source>
</evidence>
<dbReference type="InterPro" id="IPR039420">
    <property type="entry name" value="WalR-like"/>
</dbReference>
<dbReference type="Pfam" id="PF00196">
    <property type="entry name" value="GerE"/>
    <property type="match status" value="1"/>
</dbReference>
<keyword evidence="3" id="KW-0238">DNA-binding</keyword>
<dbReference type="PROSITE" id="PS50110">
    <property type="entry name" value="RESPONSE_REGULATORY"/>
    <property type="match status" value="1"/>
</dbReference>
<accession>A0ABP8AAB7</accession>
<dbReference type="EMBL" id="BAABBW010000006">
    <property type="protein sequence ID" value="GAA4180606.1"/>
    <property type="molecule type" value="Genomic_DNA"/>
</dbReference>
<evidence type="ECO:0000256" key="5">
    <source>
        <dbReference type="PROSITE-ProRule" id="PRU00169"/>
    </source>
</evidence>
<dbReference type="CDD" id="cd17535">
    <property type="entry name" value="REC_NarL-like"/>
    <property type="match status" value="1"/>
</dbReference>
<keyword evidence="1 5" id="KW-0597">Phosphoprotein</keyword>
<evidence type="ECO:0000256" key="3">
    <source>
        <dbReference type="ARBA" id="ARBA00023125"/>
    </source>
</evidence>
<evidence type="ECO:0000313" key="9">
    <source>
        <dbReference type="Proteomes" id="UP001501079"/>
    </source>
</evidence>
<feature type="domain" description="Response regulatory" evidence="7">
    <location>
        <begin position="3"/>
        <end position="119"/>
    </location>
</feature>
<evidence type="ECO:0000259" key="6">
    <source>
        <dbReference type="PROSITE" id="PS50043"/>
    </source>
</evidence>
<dbReference type="InterPro" id="IPR016032">
    <property type="entry name" value="Sig_transdc_resp-reg_C-effctor"/>
</dbReference>
<dbReference type="CDD" id="cd06170">
    <property type="entry name" value="LuxR_C_like"/>
    <property type="match status" value="1"/>
</dbReference>
<dbReference type="InterPro" id="IPR058245">
    <property type="entry name" value="NreC/VraR/RcsB-like_REC"/>
</dbReference>
<dbReference type="SUPFAM" id="SSF46894">
    <property type="entry name" value="C-terminal effector domain of the bipartite response regulators"/>
    <property type="match status" value="1"/>
</dbReference>
<evidence type="ECO:0000256" key="4">
    <source>
        <dbReference type="ARBA" id="ARBA00023163"/>
    </source>
</evidence>